<dbReference type="GO" id="GO:0051607">
    <property type="term" value="P:defense response to virus"/>
    <property type="evidence" value="ECO:0007669"/>
    <property type="project" value="UniProtKB-KW"/>
</dbReference>
<dbReference type="SUPFAM" id="SSF47266">
    <property type="entry name" value="4-helical cytokines"/>
    <property type="match status" value="1"/>
</dbReference>
<sequence>MAHIRLLVEGVMLRSIPVCSLRWNVPWDALPEKQGNLQTLETDAKDPLSVAPKGQSHFRLPWKREKITPMQMTQGPSNHYLMLLQSFQLFTTEDSRATWNNSLLDKLLSSPDQSMKQLEQMEEDNLCCSHLGFPAQEYFHGIHLYLREQEYSHFP</sequence>
<dbReference type="SMART" id="SM00076">
    <property type="entry name" value="IFabd"/>
    <property type="match status" value="1"/>
</dbReference>
<dbReference type="InterPro" id="IPR000471">
    <property type="entry name" value="Interferon_alpha/beta/delta"/>
</dbReference>
<dbReference type="Ensembl" id="ENSBGRT00000004159.1">
    <property type="protein sequence ID" value="ENSBGRP00000003632.1"/>
    <property type="gene ID" value="ENSBGRG00000002231.1"/>
</dbReference>
<organism evidence="7 8">
    <name type="scientific">Bos mutus grunniens</name>
    <name type="common">Wild yak</name>
    <name type="synonym">Bos grunniens</name>
    <dbReference type="NCBI Taxonomy" id="30521"/>
    <lineage>
        <taxon>Eukaryota</taxon>
        <taxon>Metazoa</taxon>
        <taxon>Chordata</taxon>
        <taxon>Craniata</taxon>
        <taxon>Vertebrata</taxon>
        <taxon>Euteleostomi</taxon>
        <taxon>Mammalia</taxon>
        <taxon>Eutheria</taxon>
        <taxon>Laurasiatheria</taxon>
        <taxon>Artiodactyla</taxon>
        <taxon>Ruminantia</taxon>
        <taxon>Pecora</taxon>
        <taxon>Bovidae</taxon>
        <taxon>Bovinae</taxon>
        <taxon>Bos</taxon>
    </lineage>
</organism>
<evidence type="ECO:0000256" key="5">
    <source>
        <dbReference type="ARBA" id="ARBA00023157"/>
    </source>
</evidence>
<dbReference type="Pfam" id="PF00143">
    <property type="entry name" value="Interferon"/>
    <property type="match status" value="1"/>
</dbReference>
<name>A0A8B9WDX3_BOSMU</name>
<dbReference type="GO" id="GO:0005615">
    <property type="term" value="C:extracellular space"/>
    <property type="evidence" value="ECO:0007669"/>
    <property type="project" value="UniProtKB-KW"/>
</dbReference>
<keyword evidence="4 6" id="KW-0051">Antiviral defense</keyword>
<dbReference type="AlphaFoldDB" id="A0A8B9WDX3"/>
<dbReference type="GO" id="GO:0005126">
    <property type="term" value="F:cytokine receptor binding"/>
    <property type="evidence" value="ECO:0007669"/>
    <property type="project" value="InterPro"/>
</dbReference>
<dbReference type="Proteomes" id="UP000694520">
    <property type="component" value="Chromosome 7"/>
</dbReference>
<keyword evidence="8" id="KW-1185">Reference proteome</keyword>
<dbReference type="PANTHER" id="PTHR11691:SF61">
    <property type="entry name" value="INTERFERON-DELTA-4"/>
    <property type="match status" value="1"/>
</dbReference>
<comment type="similarity">
    <text evidence="6">Belongs to the alpha/beta interferon family.</text>
</comment>
<evidence type="ECO:0000256" key="3">
    <source>
        <dbReference type="ARBA" id="ARBA00022525"/>
    </source>
</evidence>
<dbReference type="GeneTree" id="ENSGT01000000214430"/>
<accession>A0A8B9WDX3</accession>
<dbReference type="PANTHER" id="PTHR11691">
    <property type="entry name" value="TYPE I INTERFERON"/>
    <property type="match status" value="1"/>
</dbReference>
<comment type="subcellular location">
    <subcellularLocation>
        <location evidence="1">Secreted</location>
    </subcellularLocation>
</comment>
<dbReference type="GO" id="GO:0005125">
    <property type="term" value="F:cytokine activity"/>
    <property type="evidence" value="ECO:0007669"/>
    <property type="project" value="UniProtKB-KW"/>
</dbReference>
<evidence type="ECO:0000256" key="4">
    <source>
        <dbReference type="ARBA" id="ARBA00023118"/>
    </source>
</evidence>
<proteinExistence type="inferred from homology"/>
<reference evidence="7" key="2">
    <citation type="submission" date="2025-08" db="UniProtKB">
        <authorList>
            <consortium name="Ensembl"/>
        </authorList>
    </citation>
    <scope>IDENTIFICATION</scope>
</reference>
<evidence type="ECO:0000256" key="1">
    <source>
        <dbReference type="ARBA" id="ARBA00004613"/>
    </source>
</evidence>
<dbReference type="Gene3D" id="1.20.1250.10">
    <property type="match status" value="1"/>
</dbReference>
<evidence type="ECO:0000256" key="2">
    <source>
        <dbReference type="ARBA" id="ARBA00022514"/>
    </source>
</evidence>
<protein>
    <submittedName>
        <fullName evidence="7">Uncharacterized protein</fullName>
    </submittedName>
</protein>
<dbReference type="InterPro" id="IPR009079">
    <property type="entry name" value="4_helix_cytokine-like_core"/>
</dbReference>
<reference evidence="7" key="1">
    <citation type="submission" date="2019-05" db="EMBL/GenBank/DDBJ databases">
        <authorList>
            <person name="Zhang S."/>
            <person name="Liu J."/>
        </authorList>
    </citation>
    <scope>NUCLEOTIDE SEQUENCE [LARGE SCALE GENOMIC DNA]</scope>
</reference>
<evidence type="ECO:0000313" key="7">
    <source>
        <dbReference type="Ensembl" id="ENSBGRP00000003632.1"/>
    </source>
</evidence>
<reference evidence="7" key="3">
    <citation type="submission" date="2025-09" db="UniProtKB">
        <authorList>
            <consortium name="Ensembl"/>
        </authorList>
    </citation>
    <scope>IDENTIFICATION</scope>
</reference>
<evidence type="ECO:0000256" key="6">
    <source>
        <dbReference type="RuleBase" id="RU000436"/>
    </source>
</evidence>
<evidence type="ECO:0000313" key="8">
    <source>
        <dbReference type="Proteomes" id="UP000694520"/>
    </source>
</evidence>
<dbReference type="GO" id="GO:0009891">
    <property type="term" value="P:positive regulation of biosynthetic process"/>
    <property type="evidence" value="ECO:0007669"/>
    <property type="project" value="UniProtKB-ARBA"/>
</dbReference>
<keyword evidence="2 6" id="KW-0202">Cytokine</keyword>
<keyword evidence="3" id="KW-0964">Secreted</keyword>
<keyword evidence="5" id="KW-1015">Disulfide bond</keyword>